<dbReference type="InterPro" id="IPR013099">
    <property type="entry name" value="K_chnl_dom"/>
</dbReference>
<keyword evidence="2" id="KW-0812">Transmembrane</keyword>
<keyword evidence="1" id="KW-0175">Coiled coil</keyword>
<feature type="transmembrane region" description="Helical" evidence="2">
    <location>
        <begin position="269"/>
        <end position="290"/>
    </location>
</feature>
<organism evidence="4 5">
    <name type="scientific">Euplotes crassus</name>
    <dbReference type="NCBI Taxonomy" id="5936"/>
    <lineage>
        <taxon>Eukaryota</taxon>
        <taxon>Sar</taxon>
        <taxon>Alveolata</taxon>
        <taxon>Ciliophora</taxon>
        <taxon>Intramacronucleata</taxon>
        <taxon>Spirotrichea</taxon>
        <taxon>Hypotrichia</taxon>
        <taxon>Euplotida</taxon>
        <taxon>Euplotidae</taxon>
        <taxon>Moneuplotes</taxon>
    </lineage>
</organism>
<comment type="caution">
    <text evidence="4">The sequence shown here is derived from an EMBL/GenBank/DDBJ whole genome shotgun (WGS) entry which is preliminary data.</text>
</comment>
<feature type="transmembrane region" description="Helical" evidence="2">
    <location>
        <begin position="237"/>
        <end position="257"/>
    </location>
</feature>
<feature type="coiled-coil region" evidence="1">
    <location>
        <begin position="42"/>
        <end position="69"/>
    </location>
</feature>
<feature type="transmembrane region" description="Helical" evidence="2">
    <location>
        <begin position="149"/>
        <end position="169"/>
    </location>
</feature>
<keyword evidence="5" id="KW-1185">Reference proteome</keyword>
<proteinExistence type="predicted"/>
<evidence type="ECO:0000256" key="2">
    <source>
        <dbReference type="SAM" id="Phobius"/>
    </source>
</evidence>
<sequence length="401" mass="47205">MEIVLLPEKLKYSLRKKILKKIKINSLIALVLATIGIIFAILASEEYYKEDLEQKKERNEENAQATILRFVVSVSTTFLIFFIFNHYRLLLQFLKCKEFIDGNKNIFTSGYWKWLAFESTICLIHSPPFVNYSWTAAQQQEDLTYSLDMIFTLVCLLRIYHLIRVFLLYSNYYNKENTDRVLNDCRILGGTEFVLKCELKERPFTILTICILIVSFFFGYALRAAELPYIHVSNQDWTYIWNGMWCILITMTTVGYGDFYPMTYLGRSIGVTACYLGTFLISLAIVSLTISLEFEPTQARAYKNAIRYHQKSLNRKYAATLIQACYKYRFYMSKNHDVSLRTKAEKTYFIKKAIKNFKDQRLRIREMEFTLRTDEMYQQINDKINSDFDKLVIDSKVITVG</sequence>
<protein>
    <recommendedName>
        <fullName evidence="3">Potassium channel domain-containing protein</fullName>
    </recommendedName>
</protein>
<reference evidence="4" key="1">
    <citation type="submission" date="2023-07" db="EMBL/GenBank/DDBJ databases">
        <authorList>
            <consortium name="AG Swart"/>
            <person name="Singh M."/>
            <person name="Singh A."/>
            <person name="Seah K."/>
            <person name="Emmerich C."/>
        </authorList>
    </citation>
    <scope>NUCLEOTIDE SEQUENCE</scope>
    <source>
        <strain evidence="4">DP1</strain>
    </source>
</reference>
<dbReference type="SUPFAM" id="SSF81324">
    <property type="entry name" value="Voltage-gated potassium channels"/>
    <property type="match status" value="1"/>
</dbReference>
<evidence type="ECO:0000313" key="4">
    <source>
        <dbReference type="EMBL" id="CAI2364271.1"/>
    </source>
</evidence>
<dbReference type="EMBL" id="CAMPGE010005417">
    <property type="protein sequence ID" value="CAI2364271.1"/>
    <property type="molecule type" value="Genomic_DNA"/>
</dbReference>
<keyword evidence="2" id="KW-1133">Transmembrane helix</keyword>
<dbReference type="AlphaFoldDB" id="A0AAD1UCU7"/>
<evidence type="ECO:0000256" key="1">
    <source>
        <dbReference type="SAM" id="Coils"/>
    </source>
</evidence>
<feature type="domain" description="Potassium channel" evidence="3">
    <location>
        <begin position="211"/>
        <end position="290"/>
    </location>
</feature>
<feature type="transmembrane region" description="Helical" evidence="2">
    <location>
        <begin position="24"/>
        <end position="43"/>
    </location>
</feature>
<feature type="transmembrane region" description="Helical" evidence="2">
    <location>
        <begin position="63"/>
        <end position="84"/>
    </location>
</feature>
<dbReference type="GO" id="GO:0016020">
    <property type="term" value="C:membrane"/>
    <property type="evidence" value="ECO:0007669"/>
    <property type="project" value="InterPro"/>
</dbReference>
<dbReference type="PANTHER" id="PTHR10153">
    <property type="entry name" value="SMALL CONDUCTANCE CALCIUM-ACTIVATED POTASSIUM CHANNEL"/>
    <property type="match status" value="1"/>
</dbReference>
<gene>
    <name evidence="4" type="ORF">ECRASSUSDP1_LOCUS5614</name>
</gene>
<feature type="transmembrane region" description="Helical" evidence="2">
    <location>
        <begin position="204"/>
        <end position="225"/>
    </location>
</feature>
<evidence type="ECO:0000313" key="5">
    <source>
        <dbReference type="Proteomes" id="UP001295684"/>
    </source>
</evidence>
<evidence type="ECO:0000259" key="3">
    <source>
        <dbReference type="Pfam" id="PF07885"/>
    </source>
</evidence>
<dbReference type="Gene3D" id="1.10.287.70">
    <property type="match status" value="1"/>
</dbReference>
<name>A0AAD1UCU7_EUPCR</name>
<dbReference type="InterPro" id="IPR015449">
    <property type="entry name" value="K_chnl_Ca-activ_SK"/>
</dbReference>
<dbReference type="Proteomes" id="UP001295684">
    <property type="component" value="Unassembled WGS sequence"/>
</dbReference>
<dbReference type="Pfam" id="PF07885">
    <property type="entry name" value="Ion_trans_2"/>
    <property type="match status" value="1"/>
</dbReference>
<keyword evidence="2" id="KW-0472">Membrane</keyword>
<dbReference type="Pfam" id="PF03530">
    <property type="entry name" value="SK_channel"/>
    <property type="match status" value="1"/>
</dbReference>
<dbReference type="GO" id="GO:0016286">
    <property type="term" value="F:small conductance calcium-activated potassium channel activity"/>
    <property type="evidence" value="ECO:0007669"/>
    <property type="project" value="InterPro"/>
</dbReference>
<accession>A0AAD1UCU7</accession>